<feature type="transmembrane region" description="Helical" evidence="7">
    <location>
        <begin position="125"/>
        <end position="151"/>
    </location>
</feature>
<evidence type="ECO:0000256" key="2">
    <source>
        <dbReference type="ARBA" id="ARBA00022692"/>
    </source>
</evidence>
<dbReference type="InterPro" id="IPR027417">
    <property type="entry name" value="P-loop_NTPase"/>
</dbReference>
<comment type="subcellular location">
    <subcellularLocation>
        <location evidence="1">Cell membrane</location>
        <topology evidence="1">Multi-pass membrane protein</topology>
    </subcellularLocation>
</comment>
<dbReference type="CDD" id="cd18548">
    <property type="entry name" value="ABC_6TM_Tm287_like"/>
    <property type="match status" value="1"/>
</dbReference>
<keyword evidence="6 7" id="KW-0472">Membrane</keyword>
<evidence type="ECO:0000256" key="4">
    <source>
        <dbReference type="ARBA" id="ARBA00022840"/>
    </source>
</evidence>
<dbReference type="PROSITE" id="PS50929">
    <property type="entry name" value="ABC_TM1F"/>
    <property type="match status" value="1"/>
</dbReference>
<keyword evidence="2 7" id="KW-0812">Transmembrane</keyword>
<dbReference type="InterPro" id="IPR011527">
    <property type="entry name" value="ABC1_TM_dom"/>
</dbReference>
<accession>A0ABP4VBP1</accession>
<evidence type="ECO:0000256" key="3">
    <source>
        <dbReference type="ARBA" id="ARBA00022741"/>
    </source>
</evidence>
<feature type="transmembrane region" description="Helical" evidence="7">
    <location>
        <begin position="157"/>
        <end position="176"/>
    </location>
</feature>
<dbReference type="PROSITE" id="PS50893">
    <property type="entry name" value="ABC_TRANSPORTER_2"/>
    <property type="match status" value="1"/>
</dbReference>
<comment type="caution">
    <text evidence="10">The sequence shown here is derived from an EMBL/GenBank/DDBJ whole genome shotgun (WGS) entry which is preliminary data.</text>
</comment>
<evidence type="ECO:0000259" key="9">
    <source>
        <dbReference type="PROSITE" id="PS50929"/>
    </source>
</evidence>
<gene>
    <name evidence="10" type="ORF">GCM10009765_81930</name>
</gene>
<organism evidence="10 11">
    <name type="scientific">Fodinicola feengrottensis</name>
    <dbReference type="NCBI Taxonomy" id="435914"/>
    <lineage>
        <taxon>Bacteria</taxon>
        <taxon>Bacillati</taxon>
        <taxon>Actinomycetota</taxon>
        <taxon>Actinomycetes</taxon>
        <taxon>Mycobacteriales</taxon>
        <taxon>Fodinicola</taxon>
    </lineage>
</organism>
<dbReference type="Pfam" id="PF00005">
    <property type="entry name" value="ABC_tran"/>
    <property type="match status" value="1"/>
</dbReference>
<sequence>MMSDPLYARLWQQRRLLCWVLLAQIGSTAAALALPRLNADLIDRGILAGDFGFIVTVGMRLLAVTAAQVMVAVIAMLCGRRAALRFARDIRRAVYQKVVRMSGTDRLVFGTASLVTRMTADVQQVFLLVQILSATVVAVPITAVGAVILAIEADPVLALVLLTAVAGPGLVVLVALRKMAVPAGDMQYHLDHMNGVFREQAAGQQVIRAFGQEAAEHRRLSLVTENLARSALRMGRIYALTPSAIALALAVGSCAMIWVGAIRVDQGRLQVGEVSACLGYLTQVVSAIAVASYAAVAIPRARACAHRLRAVLLAPTSVRRPHSPAPMPKGPLSITLRHANYQHPGADQPVLQDLDFTVAAGTTTAVVGSTGSGKSTLLLLLMRILECEPGQIFVGDTDNRTVDPEVLRARIGYVAQHSSVLGGTIADCLRYGAPSATDEQIWSALKVAQLADFVASLPDGLRARVDAKGGNLSGGQRQRLAIARAVLRRPDIYLFDDAFSALDSLTETNVRSALRPILRHATAVVVTQRLATAIEADEIVVLDQGRVVGRGRHPTLIRDCVAYQRIARSQADLTAAR</sequence>
<feature type="transmembrane region" description="Helical" evidence="7">
    <location>
        <begin position="237"/>
        <end position="260"/>
    </location>
</feature>
<dbReference type="Pfam" id="PF00664">
    <property type="entry name" value="ABC_membrane"/>
    <property type="match status" value="1"/>
</dbReference>
<proteinExistence type="predicted"/>
<evidence type="ECO:0000256" key="5">
    <source>
        <dbReference type="ARBA" id="ARBA00022989"/>
    </source>
</evidence>
<dbReference type="Proteomes" id="UP001500618">
    <property type="component" value="Unassembled WGS sequence"/>
</dbReference>
<dbReference type="Gene3D" id="3.40.50.300">
    <property type="entry name" value="P-loop containing nucleotide triphosphate hydrolases"/>
    <property type="match status" value="1"/>
</dbReference>
<evidence type="ECO:0000259" key="8">
    <source>
        <dbReference type="PROSITE" id="PS50893"/>
    </source>
</evidence>
<name>A0ABP4VBP1_9ACTN</name>
<protein>
    <submittedName>
        <fullName evidence="10">ABC transporter ATP-binding protein</fullName>
    </submittedName>
</protein>
<evidence type="ECO:0000313" key="10">
    <source>
        <dbReference type="EMBL" id="GAA1721380.1"/>
    </source>
</evidence>
<dbReference type="PANTHER" id="PTHR43394">
    <property type="entry name" value="ATP-DEPENDENT PERMEASE MDL1, MITOCHONDRIAL"/>
    <property type="match status" value="1"/>
</dbReference>
<dbReference type="PANTHER" id="PTHR43394:SF1">
    <property type="entry name" value="ATP-BINDING CASSETTE SUB-FAMILY B MEMBER 10, MITOCHONDRIAL"/>
    <property type="match status" value="1"/>
</dbReference>
<dbReference type="SUPFAM" id="SSF90123">
    <property type="entry name" value="ABC transporter transmembrane region"/>
    <property type="match status" value="1"/>
</dbReference>
<dbReference type="GO" id="GO:0005524">
    <property type="term" value="F:ATP binding"/>
    <property type="evidence" value="ECO:0007669"/>
    <property type="project" value="UniProtKB-KW"/>
</dbReference>
<evidence type="ECO:0000313" key="11">
    <source>
        <dbReference type="Proteomes" id="UP001500618"/>
    </source>
</evidence>
<keyword evidence="11" id="KW-1185">Reference proteome</keyword>
<keyword evidence="5 7" id="KW-1133">Transmembrane helix</keyword>
<dbReference type="Gene3D" id="1.20.1560.10">
    <property type="entry name" value="ABC transporter type 1, transmembrane domain"/>
    <property type="match status" value="1"/>
</dbReference>
<dbReference type="InterPro" id="IPR036640">
    <property type="entry name" value="ABC1_TM_sf"/>
</dbReference>
<feature type="domain" description="ABC transporter" evidence="8">
    <location>
        <begin position="336"/>
        <end position="569"/>
    </location>
</feature>
<feature type="transmembrane region" description="Helical" evidence="7">
    <location>
        <begin position="57"/>
        <end position="78"/>
    </location>
</feature>
<dbReference type="EMBL" id="BAAANY010000047">
    <property type="protein sequence ID" value="GAA1721380.1"/>
    <property type="molecule type" value="Genomic_DNA"/>
</dbReference>
<dbReference type="InterPro" id="IPR039421">
    <property type="entry name" value="Type_1_exporter"/>
</dbReference>
<evidence type="ECO:0000256" key="7">
    <source>
        <dbReference type="SAM" id="Phobius"/>
    </source>
</evidence>
<keyword evidence="4 10" id="KW-0067">ATP-binding</keyword>
<dbReference type="PROSITE" id="PS00211">
    <property type="entry name" value="ABC_TRANSPORTER_1"/>
    <property type="match status" value="1"/>
</dbReference>
<dbReference type="InterPro" id="IPR003439">
    <property type="entry name" value="ABC_transporter-like_ATP-bd"/>
</dbReference>
<dbReference type="InterPro" id="IPR017871">
    <property type="entry name" value="ABC_transporter-like_CS"/>
</dbReference>
<evidence type="ECO:0000256" key="6">
    <source>
        <dbReference type="ARBA" id="ARBA00023136"/>
    </source>
</evidence>
<dbReference type="SUPFAM" id="SSF52540">
    <property type="entry name" value="P-loop containing nucleoside triphosphate hydrolases"/>
    <property type="match status" value="1"/>
</dbReference>
<feature type="domain" description="ABC transmembrane type-1" evidence="9">
    <location>
        <begin position="19"/>
        <end position="300"/>
    </location>
</feature>
<keyword evidence="3" id="KW-0547">Nucleotide-binding</keyword>
<dbReference type="InterPro" id="IPR003593">
    <property type="entry name" value="AAA+_ATPase"/>
</dbReference>
<evidence type="ECO:0000256" key="1">
    <source>
        <dbReference type="ARBA" id="ARBA00004651"/>
    </source>
</evidence>
<reference evidence="11" key="1">
    <citation type="journal article" date="2019" name="Int. J. Syst. Evol. Microbiol.">
        <title>The Global Catalogue of Microorganisms (GCM) 10K type strain sequencing project: providing services to taxonomists for standard genome sequencing and annotation.</title>
        <authorList>
            <consortium name="The Broad Institute Genomics Platform"/>
            <consortium name="The Broad Institute Genome Sequencing Center for Infectious Disease"/>
            <person name="Wu L."/>
            <person name="Ma J."/>
        </authorList>
    </citation>
    <scope>NUCLEOTIDE SEQUENCE [LARGE SCALE GENOMIC DNA]</scope>
    <source>
        <strain evidence="11">JCM 14718</strain>
    </source>
</reference>
<dbReference type="SMART" id="SM00382">
    <property type="entry name" value="AAA"/>
    <property type="match status" value="1"/>
</dbReference>